<dbReference type="Pfam" id="PF16656">
    <property type="entry name" value="Pur_ac_phosph_N"/>
    <property type="match status" value="1"/>
</dbReference>
<dbReference type="GO" id="GO:0003993">
    <property type="term" value="F:acid phosphatase activity"/>
    <property type="evidence" value="ECO:0007669"/>
    <property type="project" value="UniProtKB-EC"/>
</dbReference>
<dbReference type="InterPro" id="IPR041792">
    <property type="entry name" value="MPP_PAP"/>
</dbReference>
<evidence type="ECO:0000256" key="9">
    <source>
        <dbReference type="ARBA" id="ARBA00023004"/>
    </source>
</evidence>
<evidence type="ECO:0000259" key="12">
    <source>
        <dbReference type="Pfam" id="PF00149"/>
    </source>
</evidence>
<proteinExistence type="inferred from homology"/>
<evidence type="ECO:0000256" key="1">
    <source>
        <dbReference type="ARBA" id="ARBA00000032"/>
    </source>
</evidence>
<dbReference type="Pfam" id="PF14008">
    <property type="entry name" value="Metallophos_C"/>
    <property type="match status" value="1"/>
</dbReference>
<dbReference type="GO" id="GO:0046872">
    <property type="term" value="F:metal ion binding"/>
    <property type="evidence" value="ECO:0007669"/>
    <property type="project" value="UniProtKB-KW"/>
</dbReference>
<dbReference type="EC" id="3.1.3.2" evidence="11"/>
<comment type="caution">
    <text evidence="15">The sequence shown here is derived from an EMBL/GenBank/DDBJ whole genome shotgun (WGS) entry which is preliminary data.</text>
</comment>
<accession>A0A8X8XBP3</accession>
<comment type="cofactor">
    <cofactor evidence="3">
        <name>Fe cation</name>
        <dbReference type="ChEBI" id="CHEBI:24875"/>
    </cofactor>
</comment>
<feature type="chain" id="PRO_5036516033" description="Purple acid phosphatase" evidence="11">
    <location>
        <begin position="22"/>
        <end position="498"/>
    </location>
</feature>
<dbReference type="InterPro" id="IPR015914">
    <property type="entry name" value="PAPs_N"/>
</dbReference>
<dbReference type="CDD" id="cd00839">
    <property type="entry name" value="MPP_PAPs"/>
    <property type="match status" value="1"/>
</dbReference>
<dbReference type="SUPFAM" id="SSF56300">
    <property type="entry name" value="Metallo-dependent phosphatases"/>
    <property type="match status" value="1"/>
</dbReference>
<evidence type="ECO:0000256" key="4">
    <source>
        <dbReference type="ARBA" id="ARBA00008723"/>
    </source>
</evidence>
<dbReference type="InterPro" id="IPR039331">
    <property type="entry name" value="PAPs-like"/>
</dbReference>
<comment type="similarity">
    <text evidence="4 11">Belongs to the metallophosphoesterase superfamily. Purple acid phosphatase family.</text>
</comment>
<feature type="domain" description="Purple acid phosphatase N-terminal" evidence="14">
    <location>
        <begin position="53"/>
        <end position="144"/>
    </location>
</feature>
<evidence type="ECO:0000313" key="16">
    <source>
        <dbReference type="Proteomes" id="UP000298416"/>
    </source>
</evidence>
<dbReference type="InterPro" id="IPR025733">
    <property type="entry name" value="PAPs_C"/>
</dbReference>
<dbReference type="Proteomes" id="UP000298416">
    <property type="component" value="Unassembled WGS sequence"/>
</dbReference>
<dbReference type="SUPFAM" id="SSF49363">
    <property type="entry name" value="Purple acid phosphatase, N-terminal domain"/>
    <property type="match status" value="1"/>
</dbReference>
<gene>
    <name evidence="15" type="ORF">SASPL_129653</name>
</gene>
<dbReference type="EMBL" id="PNBA02000010">
    <property type="protein sequence ID" value="KAG6411570.1"/>
    <property type="molecule type" value="Genomic_DNA"/>
</dbReference>
<dbReference type="FunFam" id="2.60.40.380:FF:000001">
    <property type="entry name" value="Fe(3+)-Zn(2+) purple acid phosphatase"/>
    <property type="match status" value="1"/>
</dbReference>
<evidence type="ECO:0000256" key="6">
    <source>
        <dbReference type="ARBA" id="ARBA00022729"/>
    </source>
</evidence>
<sequence length="498" mass="57471">MLFKTLLLSFLVLSCTSHGNAGITSTFVRSEWPSVDIPLDNEVFAVPKGYNAPQQVHITQGDYDGKAVIVSWVTVDEPGSNKVRYGLSEEKLDLTAEGTVHNYTFYNYKSGYIHQCLIEGLQYATKYYYEIGDGDSSRSFWFQTPLPIDPDAPQKFGIIGDLGQTYNSLSTLEHCKQTGAETILFVGDLSYADRYKYHDVGVRWDSWGRFVEPSIAYQPWIWSAGNHEIEYFPYMGEVIPFRNFLQRYPTPYLASKSSSPLWYSVRRASAHIIVLSSYSPFVKYTPQWEWLNEEFTKVDREKTPWLIVLMHAPIYNSNDAHFMEGESMRVAFESWFCRYKVDIVFAGHVHALSVSNWIEFKPFTTQVSDEFVKFNHVAVSDLRLPHYCWAFFQASNKIFFLFQYRISNIKYNVSSGPSYPVPDKSAPVYVTVGDGGNQEGLAQRFRDPQPDYSAFREASYGHSTLEIKNRTHAIYHWNRNDDGKRIPTDSFVLLNQYW</sequence>
<dbReference type="InterPro" id="IPR008963">
    <property type="entry name" value="Purple_acid_Pase-like_N"/>
</dbReference>
<dbReference type="InterPro" id="IPR004843">
    <property type="entry name" value="Calcineurin-like_PHP"/>
</dbReference>
<comment type="cofactor">
    <cofactor evidence="2">
        <name>Zn(2+)</name>
        <dbReference type="ChEBI" id="CHEBI:29105"/>
    </cofactor>
</comment>
<keyword evidence="8" id="KW-0862">Zinc</keyword>
<name>A0A8X8XBP3_SALSN</name>
<keyword evidence="6 11" id="KW-0732">Signal</keyword>
<evidence type="ECO:0000313" key="15">
    <source>
        <dbReference type="EMBL" id="KAG6411570.1"/>
    </source>
</evidence>
<organism evidence="15">
    <name type="scientific">Salvia splendens</name>
    <name type="common">Scarlet sage</name>
    <dbReference type="NCBI Taxonomy" id="180675"/>
    <lineage>
        <taxon>Eukaryota</taxon>
        <taxon>Viridiplantae</taxon>
        <taxon>Streptophyta</taxon>
        <taxon>Embryophyta</taxon>
        <taxon>Tracheophyta</taxon>
        <taxon>Spermatophyta</taxon>
        <taxon>Magnoliopsida</taxon>
        <taxon>eudicotyledons</taxon>
        <taxon>Gunneridae</taxon>
        <taxon>Pentapetalae</taxon>
        <taxon>asterids</taxon>
        <taxon>lamiids</taxon>
        <taxon>Lamiales</taxon>
        <taxon>Lamiaceae</taxon>
        <taxon>Nepetoideae</taxon>
        <taxon>Mentheae</taxon>
        <taxon>Salviinae</taxon>
        <taxon>Salvia</taxon>
        <taxon>Salvia subgen. Calosphace</taxon>
        <taxon>core Calosphace</taxon>
    </lineage>
</organism>
<protein>
    <recommendedName>
        <fullName evidence="11">Purple acid phosphatase</fullName>
        <ecNumber evidence="11">3.1.3.2</ecNumber>
    </recommendedName>
</protein>
<feature type="domain" description="Purple acid phosphatase C-terminal" evidence="13">
    <location>
        <begin position="426"/>
        <end position="484"/>
    </location>
</feature>
<dbReference type="PANTHER" id="PTHR22953">
    <property type="entry name" value="ACID PHOSPHATASE RELATED"/>
    <property type="match status" value="1"/>
</dbReference>
<dbReference type="PROSITE" id="PS51257">
    <property type="entry name" value="PROKAR_LIPOPROTEIN"/>
    <property type="match status" value="1"/>
</dbReference>
<dbReference type="Gene3D" id="3.60.21.10">
    <property type="match status" value="2"/>
</dbReference>
<evidence type="ECO:0000259" key="14">
    <source>
        <dbReference type="Pfam" id="PF16656"/>
    </source>
</evidence>
<evidence type="ECO:0000256" key="8">
    <source>
        <dbReference type="ARBA" id="ARBA00022833"/>
    </source>
</evidence>
<dbReference type="PANTHER" id="PTHR22953:SF55">
    <property type="entry name" value="BIFUNCTIONAL PURPLE ACID PHOSPHATASE 26"/>
    <property type="match status" value="1"/>
</dbReference>
<dbReference type="Pfam" id="PF00149">
    <property type="entry name" value="Metallophos"/>
    <property type="match status" value="1"/>
</dbReference>
<feature type="domain" description="Calcineurin-like phosphoesterase" evidence="12">
    <location>
        <begin position="155"/>
        <end position="351"/>
    </location>
</feature>
<evidence type="ECO:0000256" key="10">
    <source>
        <dbReference type="ARBA" id="ARBA00023180"/>
    </source>
</evidence>
<keyword evidence="16" id="KW-1185">Reference proteome</keyword>
<keyword evidence="9" id="KW-0408">Iron</keyword>
<reference evidence="15" key="1">
    <citation type="submission" date="2018-01" db="EMBL/GenBank/DDBJ databases">
        <authorList>
            <person name="Mao J.F."/>
        </authorList>
    </citation>
    <scope>NUCLEOTIDE SEQUENCE</scope>
    <source>
        <strain evidence="15">Huo1</strain>
        <tissue evidence="15">Leaf</tissue>
    </source>
</reference>
<evidence type="ECO:0000259" key="13">
    <source>
        <dbReference type="Pfam" id="PF14008"/>
    </source>
</evidence>
<comment type="catalytic activity">
    <reaction evidence="1 11">
        <text>a phosphate monoester + H2O = an alcohol + phosphate</text>
        <dbReference type="Rhea" id="RHEA:15017"/>
        <dbReference type="ChEBI" id="CHEBI:15377"/>
        <dbReference type="ChEBI" id="CHEBI:30879"/>
        <dbReference type="ChEBI" id="CHEBI:43474"/>
        <dbReference type="ChEBI" id="CHEBI:67140"/>
        <dbReference type="EC" id="3.1.3.2"/>
    </reaction>
</comment>
<keyword evidence="7 11" id="KW-0378">Hydrolase</keyword>
<dbReference type="Gene3D" id="2.60.40.380">
    <property type="entry name" value="Purple acid phosphatase-like, N-terminal"/>
    <property type="match status" value="1"/>
</dbReference>
<reference evidence="15" key="2">
    <citation type="submission" date="2020-08" db="EMBL/GenBank/DDBJ databases">
        <title>Plant Genome Project.</title>
        <authorList>
            <person name="Zhang R.-G."/>
        </authorList>
    </citation>
    <scope>NUCLEOTIDE SEQUENCE</scope>
    <source>
        <strain evidence="15">Huo1</strain>
        <tissue evidence="15">Leaf</tissue>
    </source>
</reference>
<keyword evidence="5" id="KW-0479">Metal-binding</keyword>
<evidence type="ECO:0000256" key="2">
    <source>
        <dbReference type="ARBA" id="ARBA00001947"/>
    </source>
</evidence>
<evidence type="ECO:0000256" key="7">
    <source>
        <dbReference type="ARBA" id="ARBA00022801"/>
    </source>
</evidence>
<dbReference type="AlphaFoldDB" id="A0A8X8XBP3"/>
<evidence type="ECO:0000256" key="5">
    <source>
        <dbReference type="ARBA" id="ARBA00022723"/>
    </source>
</evidence>
<evidence type="ECO:0000256" key="11">
    <source>
        <dbReference type="RuleBase" id="RU361203"/>
    </source>
</evidence>
<feature type="signal peptide" evidence="11">
    <location>
        <begin position="1"/>
        <end position="21"/>
    </location>
</feature>
<dbReference type="InterPro" id="IPR029052">
    <property type="entry name" value="Metallo-depent_PP-like"/>
</dbReference>
<keyword evidence="10" id="KW-0325">Glycoprotein</keyword>
<evidence type="ECO:0000256" key="3">
    <source>
        <dbReference type="ARBA" id="ARBA00001962"/>
    </source>
</evidence>